<dbReference type="GO" id="GO:0000447">
    <property type="term" value="P:endonucleolytic cleavage in ITS1 to separate SSU-rRNA from 5.8S rRNA and LSU-rRNA from tricistronic rRNA transcript (SSU-rRNA, 5.8S rRNA, LSU-rRNA)"/>
    <property type="evidence" value="ECO:0007669"/>
    <property type="project" value="TreeGrafter"/>
</dbReference>
<dbReference type="GO" id="GO:0000472">
    <property type="term" value="P:endonucleolytic cleavage to generate mature 5'-end of SSU-rRNA from (SSU-rRNA, 5.8S rRNA, LSU-rRNA)"/>
    <property type="evidence" value="ECO:0007669"/>
    <property type="project" value="TreeGrafter"/>
</dbReference>
<keyword evidence="5" id="KW-0539">Nucleus</keyword>
<dbReference type="InterPro" id="IPR035979">
    <property type="entry name" value="RBD_domain_sf"/>
</dbReference>
<protein>
    <recommendedName>
        <fullName evidence="3">Activator of basal transcription 1</fullName>
    </recommendedName>
</protein>
<dbReference type="AlphaFoldDB" id="A0A158NA15"/>
<dbReference type="OMA" id="PNGSWAF"/>
<evidence type="ECO:0000256" key="4">
    <source>
        <dbReference type="ARBA" id="ARBA00022884"/>
    </source>
</evidence>
<dbReference type="OrthoDB" id="287393at2759"/>
<dbReference type="CDD" id="cd12263">
    <property type="entry name" value="RRM_ABT1_like"/>
    <property type="match status" value="1"/>
</dbReference>
<dbReference type="GO" id="GO:0003723">
    <property type="term" value="F:RNA binding"/>
    <property type="evidence" value="ECO:0007669"/>
    <property type="project" value="UniProtKB-KW"/>
</dbReference>
<comment type="subcellular location">
    <subcellularLocation>
        <location evidence="1">Nucleus</location>
        <location evidence="1">Nucleolus</location>
    </subcellularLocation>
</comment>
<feature type="compositionally biased region" description="Low complexity" evidence="6">
    <location>
        <begin position="1"/>
        <end position="13"/>
    </location>
</feature>
<dbReference type="GO" id="GO:0000480">
    <property type="term" value="P:endonucleolytic cleavage in 5'-ETS of tricistronic rRNA transcript (SSU-rRNA, 5.8S rRNA, LSU-rRNA)"/>
    <property type="evidence" value="ECO:0007669"/>
    <property type="project" value="TreeGrafter"/>
</dbReference>
<dbReference type="Gene3D" id="3.30.70.330">
    <property type="match status" value="1"/>
</dbReference>
<feature type="region of interest" description="Disordered" evidence="6">
    <location>
        <begin position="1"/>
        <end position="24"/>
    </location>
</feature>
<dbReference type="PANTHER" id="PTHR12311">
    <property type="entry name" value="ACTIVATOR OF BASAL TRANSCRIPTION 1"/>
    <property type="match status" value="1"/>
</dbReference>
<keyword evidence="8" id="KW-1185">Reference proteome</keyword>
<dbReference type="InterPro" id="IPR039119">
    <property type="entry name" value="ABT1/Esf2"/>
</dbReference>
<gene>
    <name evidence="7" type="primary">105617428</name>
</gene>
<keyword evidence="4" id="KW-0694">RNA-binding</keyword>
<dbReference type="InParanoid" id="A0A158NA15"/>
<proteinExistence type="inferred from homology"/>
<dbReference type="FunCoup" id="A0A158NA15">
    <property type="interactions" value="1982"/>
</dbReference>
<dbReference type="STRING" id="12957.A0A158NA15"/>
<evidence type="ECO:0000313" key="8">
    <source>
        <dbReference type="Proteomes" id="UP000005205"/>
    </source>
</evidence>
<evidence type="ECO:0000256" key="2">
    <source>
        <dbReference type="ARBA" id="ARBA00005819"/>
    </source>
</evidence>
<dbReference type="EMBL" id="ADTU01009937">
    <property type="status" value="NOT_ANNOTATED_CDS"/>
    <property type="molecule type" value="Genomic_DNA"/>
</dbReference>
<comment type="similarity">
    <text evidence="2">Belongs to the ESF2/ABP1 family.</text>
</comment>
<dbReference type="SUPFAM" id="SSF54928">
    <property type="entry name" value="RNA-binding domain, RBD"/>
    <property type="match status" value="1"/>
</dbReference>
<dbReference type="GO" id="GO:0034462">
    <property type="term" value="P:small-subunit processome assembly"/>
    <property type="evidence" value="ECO:0007669"/>
    <property type="project" value="TreeGrafter"/>
</dbReference>
<dbReference type="eggNOG" id="KOG3152">
    <property type="taxonomic scope" value="Eukaryota"/>
</dbReference>
<reference evidence="8" key="1">
    <citation type="journal article" date="2011" name="PLoS Genet.">
        <title>The genome sequence of the leaf-cutter ant Atta cephalotes reveals insights into its obligate symbiotic lifestyle.</title>
        <authorList>
            <person name="Suen G."/>
            <person name="Teiling C."/>
            <person name="Li L."/>
            <person name="Holt C."/>
            <person name="Abouheif E."/>
            <person name="Bornberg-Bauer E."/>
            <person name="Bouffard P."/>
            <person name="Caldera E.J."/>
            <person name="Cash E."/>
            <person name="Cavanaugh A."/>
            <person name="Denas O."/>
            <person name="Elhaik E."/>
            <person name="Fave M.J."/>
            <person name="Gadau J."/>
            <person name="Gibson J.D."/>
            <person name="Graur D."/>
            <person name="Grubbs K.J."/>
            <person name="Hagen D.E."/>
            <person name="Harkins T.T."/>
            <person name="Helmkampf M."/>
            <person name="Hu H."/>
            <person name="Johnson B.R."/>
            <person name="Kim J."/>
            <person name="Marsh S.E."/>
            <person name="Moeller J.A."/>
            <person name="Munoz-Torres M.C."/>
            <person name="Murphy M.C."/>
            <person name="Naughton M.C."/>
            <person name="Nigam S."/>
            <person name="Overson R."/>
            <person name="Rajakumar R."/>
            <person name="Reese J.T."/>
            <person name="Scott J.J."/>
            <person name="Smith C.R."/>
            <person name="Tao S."/>
            <person name="Tsutsui N.D."/>
            <person name="Viljakainen L."/>
            <person name="Wissler L."/>
            <person name="Yandell M.D."/>
            <person name="Zimmer F."/>
            <person name="Taylor J."/>
            <person name="Slater S.C."/>
            <person name="Clifton S.W."/>
            <person name="Warren W.C."/>
            <person name="Elsik C.G."/>
            <person name="Smith C.D."/>
            <person name="Weinstock G.M."/>
            <person name="Gerardo N.M."/>
            <person name="Currie C.R."/>
        </authorList>
    </citation>
    <scope>NUCLEOTIDE SEQUENCE [LARGE SCALE GENOMIC DNA]</scope>
</reference>
<dbReference type="Proteomes" id="UP000005205">
    <property type="component" value="Unassembled WGS sequence"/>
</dbReference>
<dbReference type="KEGG" id="acep:105617428"/>
<dbReference type="EnsemblMetazoa" id="XM_012198983.1">
    <property type="protein sequence ID" value="XP_012054373.1"/>
    <property type="gene ID" value="LOC105617428"/>
</dbReference>
<sequence length="231" mass="27568">MIQENSNESNENNHAMDCDADESTQIQKKVQKKGKKVKRGIIYLSTIPKYMNIMMIREMFSAYGKVGRVYLQLVDNETQSVKHKKKTKKVIKHFTEGWIEFESKKIAKFVAETLNNTQVSTRKKSKFYDVMWNIKYLPRFKWIHLSERLAYERAVHKQRLLTEIAQAKREINFFSYNVDRSKKLRRKQEQGEETTFELPEVKQRDTDNEIRNRKANTQVEDRTEFLKSIFG</sequence>
<dbReference type="InterPro" id="IPR012677">
    <property type="entry name" value="Nucleotide-bd_a/b_plait_sf"/>
</dbReference>
<dbReference type="GO" id="GO:0005730">
    <property type="term" value="C:nucleolus"/>
    <property type="evidence" value="ECO:0007669"/>
    <property type="project" value="UniProtKB-SubCell"/>
</dbReference>
<evidence type="ECO:0000256" key="6">
    <source>
        <dbReference type="SAM" id="MobiDB-lite"/>
    </source>
</evidence>
<evidence type="ECO:0000256" key="1">
    <source>
        <dbReference type="ARBA" id="ARBA00004604"/>
    </source>
</evidence>
<evidence type="ECO:0000256" key="3">
    <source>
        <dbReference type="ARBA" id="ARBA00020737"/>
    </source>
</evidence>
<organism evidence="7 8">
    <name type="scientific">Atta cephalotes</name>
    <name type="common">Leafcutter ant</name>
    <dbReference type="NCBI Taxonomy" id="12957"/>
    <lineage>
        <taxon>Eukaryota</taxon>
        <taxon>Metazoa</taxon>
        <taxon>Ecdysozoa</taxon>
        <taxon>Arthropoda</taxon>
        <taxon>Hexapoda</taxon>
        <taxon>Insecta</taxon>
        <taxon>Pterygota</taxon>
        <taxon>Neoptera</taxon>
        <taxon>Endopterygota</taxon>
        <taxon>Hymenoptera</taxon>
        <taxon>Apocrita</taxon>
        <taxon>Aculeata</taxon>
        <taxon>Formicoidea</taxon>
        <taxon>Formicidae</taxon>
        <taxon>Myrmicinae</taxon>
        <taxon>Atta</taxon>
    </lineage>
</organism>
<dbReference type="InterPro" id="IPR034353">
    <property type="entry name" value="ABT1/ESF2_RRM"/>
</dbReference>
<dbReference type="PANTHER" id="PTHR12311:SF7">
    <property type="entry name" value="ACTIVATOR OF BASAL TRANSCRIPTION 1"/>
    <property type="match status" value="1"/>
</dbReference>
<reference evidence="7" key="2">
    <citation type="submission" date="2016-04" db="UniProtKB">
        <authorList>
            <consortium name="EnsemblMetazoa"/>
        </authorList>
    </citation>
    <scope>IDENTIFICATION</scope>
</reference>
<accession>A0A158NA15</accession>
<evidence type="ECO:0000256" key="5">
    <source>
        <dbReference type="ARBA" id="ARBA00023242"/>
    </source>
</evidence>
<evidence type="ECO:0000313" key="7">
    <source>
        <dbReference type="EnsemblMetazoa" id="XP_012054373.1"/>
    </source>
</evidence>
<name>A0A158NA15_ATTCE</name>